<evidence type="ECO:0000313" key="2">
    <source>
        <dbReference type="Proteomes" id="UP000178510"/>
    </source>
</evidence>
<comment type="caution">
    <text evidence="1">The sequence shown here is derived from an EMBL/GenBank/DDBJ whole genome shotgun (WGS) entry which is preliminary data.</text>
</comment>
<dbReference type="GO" id="GO:0003677">
    <property type="term" value="F:DNA binding"/>
    <property type="evidence" value="ECO:0007669"/>
    <property type="project" value="InterPro"/>
</dbReference>
<dbReference type="Pfam" id="PF09573">
    <property type="entry name" value="RE_TaqI"/>
    <property type="match status" value="1"/>
</dbReference>
<name>A0A1G2KU37_9BACT</name>
<sequence>MTHLLKKFEDFLQSIDLNAYRQKYRPIMIVEMDLPKEVQAIAMLYKIYWDEKRFLTFEDFYREYYDKLGSNIRKFQRKTGMCRKCFSKGLPARIYRTWASIITQIHAGYVAESVFGNGSVAMSDELDHKGADFQVQYRDKILNYQIKKKSLSREVRQEKPKSKSPLAGEFVDLRYEVPSSDYFENPKKNNGEYKLPYQRFQSNKELKRFPNGFVIFTPYAFQQKKKEMDVALK</sequence>
<proteinExistence type="predicted"/>
<dbReference type="STRING" id="1802274.A3J58_02150"/>
<protein>
    <submittedName>
        <fullName evidence="1">Uncharacterized protein</fullName>
    </submittedName>
</protein>
<organism evidence="1 2">
    <name type="scientific">Candidatus Sungbacteria bacterium RIFCSPHIGHO2_02_FULL_52_23</name>
    <dbReference type="NCBI Taxonomy" id="1802274"/>
    <lineage>
        <taxon>Bacteria</taxon>
        <taxon>Candidatus Sungiibacteriota</taxon>
    </lineage>
</organism>
<dbReference type="GO" id="GO:0009036">
    <property type="term" value="F:type II site-specific deoxyribonuclease activity"/>
    <property type="evidence" value="ECO:0007669"/>
    <property type="project" value="InterPro"/>
</dbReference>
<dbReference type="EMBL" id="MHQM01000034">
    <property type="protein sequence ID" value="OHA02998.1"/>
    <property type="molecule type" value="Genomic_DNA"/>
</dbReference>
<accession>A0A1G2KU37</accession>
<dbReference type="GO" id="GO:0009307">
    <property type="term" value="P:DNA restriction-modification system"/>
    <property type="evidence" value="ECO:0007669"/>
    <property type="project" value="InterPro"/>
</dbReference>
<dbReference type="InterPro" id="IPR019073">
    <property type="entry name" value="Restrct_endonuc_II_TaqI"/>
</dbReference>
<reference evidence="1 2" key="1">
    <citation type="journal article" date="2016" name="Nat. Commun.">
        <title>Thousands of microbial genomes shed light on interconnected biogeochemical processes in an aquifer system.</title>
        <authorList>
            <person name="Anantharaman K."/>
            <person name="Brown C.T."/>
            <person name="Hug L.A."/>
            <person name="Sharon I."/>
            <person name="Castelle C.J."/>
            <person name="Probst A.J."/>
            <person name="Thomas B.C."/>
            <person name="Singh A."/>
            <person name="Wilkins M.J."/>
            <person name="Karaoz U."/>
            <person name="Brodie E.L."/>
            <person name="Williams K.H."/>
            <person name="Hubbard S.S."/>
            <person name="Banfield J.F."/>
        </authorList>
    </citation>
    <scope>NUCLEOTIDE SEQUENCE [LARGE SCALE GENOMIC DNA]</scope>
</reference>
<dbReference type="AlphaFoldDB" id="A0A1G2KU37"/>
<dbReference type="Proteomes" id="UP000178510">
    <property type="component" value="Unassembled WGS sequence"/>
</dbReference>
<evidence type="ECO:0000313" key="1">
    <source>
        <dbReference type="EMBL" id="OHA02998.1"/>
    </source>
</evidence>
<gene>
    <name evidence="1" type="ORF">A3J58_02150</name>
</gene>